<gene>
    <name evidence="9" type="ORF">OCV88_10565</name>
</gene>
<feature type="transmembrane region" description="Helical" evidence="8">
    <location>
        <begin position="488"/>
        <end position="510"/>
    </location>
</feature>
<reference evidence="9 10" key="1">
    <citation type="journal article" date="2021" name="ISME Commun">
        <title>Automated analysis of genomic sequences facilitates high-throughput and comprehensive description of bacteria.</title>
        <authorList>
            <person name="Hitch T.C.A."/>
        </authorList>
    </citation>
    <scope>NUCLEOTIDE SEQUENCE [LARGE SCALE GENOMIC DNA]</scope>
    <source>
        <strain evidence="9 10">Sanger_109</strain>
    </source>
</reference>
<name>A0ABT2TKM5_9FIRM</name>
<evidence type="ECO:0000313" key="10">
    <source>
        <dbReference type="Proteomes" id="UP001652442"/>
    </source>
</evidence>
<evidence type="ECO:0000256" key="1">
    <source>
        <dbReference type="ARBA" id="ARBA00004141"/>
    </source>
</evidence>
<keyword evidence="10" id="KW-1185">Reference proteome</keyword>
<feature type="transmembrane region" description="Helical" evidence="8">
    <location>
        <begin position="364"/>
        <end position="392"/>
    </location>
</feature>
<feature type="transmembrane region" description="Helical" evidence="8">
    <location>
        <begin position="404"/>
        <end position="426"/>
    </location>
</feature>
<dbReference type="EMBL" id="JAOQJQ010000004">
    <property type="protein sequence ID" value="MCU6762770.1"/>
    <property type="molecule type" value="Genomic_DNA"/>
</dbReference>
<evidence type="ECO:0000256" key="7">
    <source>
        <dbReference type="ARBA" id="ARBA00023136"/>
    </source>
</evidence>
<feature type="transmembrane region" description="Helical" evidence="8">
    <location>
        <begin position="530"/>
        <end position="548"/>
    </location>
</feature>
<sequence length="672" mass="75184">MAVVKMQRISLCGLNKDRKAILVRLQELGVVEINFRKKDLKGLKIQNTSEEKADFEKQAARADQALEILNRYVQEKTSLLDSLAGKPLVEKTKMEDIASRRDVYVTAISELIDLEKAIAEDKSEIARLQNQIEALQPWMNLDVPMGLKGTKKTELLLGTVAAPASLESVLTLLKTHTPPIEAADIEIICEEKDFVYLGVVCLKKDAPEAEDALRAGGFAKPSSIPQLAPREEEIRLQKEIERCEEEIGVKEKQICDMAAIREEIRLLSDYYRIRAERYSVLGKLPQTQKTFALSGYVPERYAADIQKELTEKYAVDVELEEIGAKENPPVLLKNNTFSNSVEGVLESFGLPKKGEFDPTVIMSIFYVFLFGLMLSDAAYGAIISVGCGIVLLKFPRMEASLRKSIKMFFWCGISTLFWGIMFGGYFGDAITVIARTFFGKEILIDAVWFVPLDDPMRMLVYSLLFGVIHLFTGLALKGYMMLKDKDVVGFFSDVVSWFLFLIGLILMLLPTEIFYSISQIEFNFGPGLSMAAKVMAVAGALIILVMSGRRKKKKIGIRLALGVYDLYNITGWLSDVLSYSRLLALGLATGVIAQVINQMGSMLGNSVIGVIFFIVVFIIGHIFNMAINVLGAYVHTNRLQFVEFFGKFYEGGGKPFEPFMAKTKYVDIQEEK</sequence>
<comment type="similarity">
    <text evidence="2">Belongs to the V-ATPase 116 kDa subunit family.</text>
</comment>
<dbReference type="Pfam" id="PF01496">
    <property type="entry name" value="V_ATPase_I"/>
    <property type="match status" value="2"/>
</dbReference>
<feature type="transmembrane region" description="Helical" evidence="8">
    <location>
        <begin position="458"/>
        <end position="476"/>
    </location>
</feature>
<keyword evidence="7 8" id="KW-0472">Membrane</keyword>
<dbReference type="PANTHER" id="PTHR11629:SF63">
    <property type="entry name" value="V-TYPE PROTON ATPASE SUBUNIT A"/>
    <property type="match status" value="1"/>
</dbReference>
<dbReference type="PANTHER" id="PTHR11629">
    <property type="entry name" value="VACUOLAR PROTON ATPASES"/>
    <property type="match status" value="1"/>
</dbReference>
<evidence type="ECO:0000256" key="4">
    <source>
        <dbReference type="ARBA" id="ARBA00022692"/>
    </source>
</evidence>
<feature type="transmembrane region" description="Helical" evidence="8">
    <location>
        <begin position="579"/>
        <end position="596"/>
    </location>
</feature>
<dbReference type="RefSeq" id="WP_158425476.1">
    <property type="nucleotide sequence ID" value="NZ_JAOQJQ010000004.1"/>
</dbReference>
<protein>
    <submittedName>
        <fullName evidence="9">V-type ATP synthase subunit I</fullName>
    </submittedName>
</protein>
<keyword evidence="6" id="KW-0406">Ion transport</keyword>
<evidence type="ECO:0000256" key="3">
    <source>
        <dbReference type="ARBA" id="ARBA00022448"/>
    </source>
</evidence>
<evidence type="ECO:0000256" key="2">
    <source>
        <dbReference type="ARBA" id="ARBA00009904"/>
    </source>
</evidence>
<comment type="subcellular location">
    <subcellularLocation>
        <location evidence="1">Membrane</location>
        <topology evidence="1">Multi-pass membrane protein</topology>
    </subcellularLocation>
</comment>
<keyword evidence="4 8" id="KW-0812">Transmembrane</keyword>
<comment type="caution">
    <text evidence="9">The sequence shown here is derived from an EMBL/GenBank/DDBJ whole genome shotgun (WGS) entry which is preliminary data.</text>
</comment>
<keyword evidence="5 8" id="KW-1133">Transmembrane helix</keyword>
<dbReference type="Gene3D" id="1.20.1460.20">
    <property type="match status" value="1"/>
</dbReference>
<dbReference type="Proteomes" id="UP001652442">
    <property type="component" value="Unassembled WGS sequence"/>
</dbReference>
<dbReference type="InterPro" id="IPR002490">
    <property type="entry name" value="V-ATPase_116kDa_su"/>
</dbReference>
<evidence type="ECO:0000256" key="6">
    <source>
        <dbReference type="ARBA" id="ARBA00023065"/>
    </source>
</evidence>
<keyword evidence="3" id="KW-0813">Transport</keyword>
<proteinExistence type="inferred from homology"/>
<evidence type="ECO:0000256" key="8">
    <source>
        <dbReference type="SAM" id="Phobius"/>
    </source>
</evidence>
<evidence type="ECO:0000313" key="9">
    <source>
        <dbReference type="EMBL" id="MCU6762770.1"/>
    </source>
</evidence>
<dbReference type="Gene3D" id="3.30.70.2170">
    <property type="match status" value="1"/>
</dbReference>
<dbReference type="Gene3D" id="3.30.70.2750">
    <property type="match status" value="1"/>
</dbReference>
<feature type="transmembrane region" description="Helical" evidence="8">
    <location>
        <begin position="608"/>
        <end position="634"/>
    </location>
</feature>
<evidence type="ECO:0000256" key="5">
    <source>
        <dbReference type="ARBA" id="ARBA00022989"/>
    </source>
</evidence>
<accession>A0ABT2TKM5</accession>
<organism evidence="9 10">
    <name type="scientific">Brotonthovivens ammoniilytica</name>
    <dbReference type="NCBI Taxonomy" id="2981725"/>
    <lineage>
        <taxon>Bacteria</taxon>
        <taxon>Bacillati</taxon>
        <taxon>Bacillota</taxon>
        <taxon>Clostridia</taxon>
        <taxon>Lachnospirales</taxon>
        <taxon>Lachnospiraceae</taxon>
        <taxon>Brotonthovivens</taxon>
    </lineage>
</organism>